<accession>A0A1M2VAV5</accession>
<reference evidence="3 4" key="1">
    <citation type="submission" date="2016-10" db="EMBL/GenBank/DDBJ databases">
        <title>Genome sequence of the basidiomycete white-rot fungus Trametes pubescens.</title>
        <authorList>
            <person name="Makela M.R."/>
            <person name="Granchi Z."/>
            <person name="Peng M."/>
            <person name="De Vries R.P."/>
            <person name="Grigoriev I."/>
            <person name="Riley R."/>
            <person name="Hilden K."/>
        </authorList>
    </citation>
    <scope>NUCLEOTIDE SEQUENCE [LARGE SCALE GENOMIC DNA]</scope>
    <source>
        <strain evidence="3 4">FBCC735</strain>
    </source>
</reference>
<dbReference type="SUPFAM" id="SSF46785">
    <property type="entry name" value="Winged helix' DNA-binding domain"/>
    <property type="match status" value="1"/>
</dbReference>
<feature type="domain" description="Rad21/Rec8-like protein C-terminal eukaryotic" evidence="2">
    <location>
        <begin position="649"/>
        <end position="687"/>
    </location>
</feature>
<protein>
    <recommendedName>
        <fullName evidence="2">Rad21/Rec8-like protein C-terminal eukaryotic domain-containing protein</fullName>
    </recommendedName>
</protein>
<evidence type="ECO:0000256" key="1">
    <source>
        <dbReference type="SAM" id="MobiDB-lite"/>
    </source>
</evidence>
<dbReference type="GO" id="GO:1990414">
    <property type="term" value="P:replication-born double-strand break repair via sister chromatid exchange"/>
    <property type="evidence" value="ECO:0007669"/>
    <property type="project" value="TreeGrafter"/>
</dbReference>
<organism evidence="3 4">
    <name type="scientific">Trametes pubescens</name>
    <name type="common">White-rot fungus</name>
    <dbReference type="NCBI Taxonomy" id="154538"/>
    <lineage>
        <taxon>Eukaryota</taxon>
        <taxon>Fungi</taxon>
        <taxon>Dikarya</taxon>
        <taxon>Basidiomycota</taxon>
        <taxon>Agaricomycotina</taxon>
        <taxon>Agaricomycetes</taxon>
        <taxon>Polyporales</taxon>
        <taxon>Polyporaceae</taxon>
        <taxon>Trametes</taxon>
    </lineage>
</organism>
<dbReference type="OrthoDB" id="10071381at2759"/>
<dbReference type="InterPro" id="IPR006909">
    <property type="entry name" value="Rad21/Rec8_C_eu"/>
</dbReference>
<dbReference type="InterPro" id="IPR036390">
    <property type="entry name" value="WH_DNA-bd_sf"/>
</dbReference>
<dbReference type="GO" id="GO:0008278">
    <property type="term" value="C:cohesin complex"/>
    <property type="evidence" value="ECO:0007669"/>
    <property type="project" value="InterPro"/>
</dbReference>
<dbReference type="EMBL" id="MNAD01001519">
    <property type="protein sequence ID" value="OJT04667.1"/>
    <property type="molecule type" value="Genomic_DNA"/>
</dbReference>
<gene>
    <name evidence="3" type="ORF">TRAPUB_4461</name>
</gene>
<evidence type="ECO:0000259" key="2">
    <source>
        <dbReference type="Pfam" id="PF04824"/>
    </source>
</evidence>
<dbReference type="PANTHER" id="PTHR12585:SF69">
    <property type="entry name" value="FI11703P"/>
    <property type="match status" value="1"/>
</dbReference>
<dbReference type="AlphaFoldDB" id="A0A1M2VAV5"/>
<feature type="region of interest" description="Disordered" evidence="1">
    <location>
        <begin position="259"/>
        <end position="295"/>
    </location>
</feature>
<feature type="compositionally biased region" description="Basic and acidic residues" evidence="1">
    <location>
        <begin position="475"/>
        <end position="487"/>
    </location>
</feature>
<evidence type="ECO:0000313" key="4">
    <source>
        <dbReference type="Proteomes" id="UP000184267"/>
    </source>
</evidence>
<dbReference type="Pfam" id="PF04824">
    <property type="entry name" value="Rad21_Rec8"/>
    <property type="match status" value="1"/>
</dbReference>
<feature type="region of interest" description="Disordered" evidence="1">
    <location>
        <begin position="114"/>
        <end position="154"/>
    </location>
</feature>
<dbReference type="InterPro" id="IPR039781">
    <property type="entry name" value="Rad21/Rec8-like"/>
</dbReference>
<feature type="region of interest" description="Disordered" evidence="1">
    <location>
        <begin position="176"/>
        <end position="198"/>
    </location>
</feature>
<sequence>MRRLAATLGAKSSFRKLPKRSVLTADISQLCDLIAEPAEPLALLKQELFYTDVTTCFNALKKAVQDLSTMSASAAQLQMGQPTMRAEALTLTADPGAAFGMDFDSIFVVGWEGSTQQAREEAANEDDDDADFDPRFKKPKAKGKQKQKDAPSSVIMEHGRGLHTLDEHHSHLLADSFGGSIGGSAPGGAGPSSSQFDGGFGLGFDDNVFALPEGAGDADIGDELARELGEGWGGSALQDAQEPNPFDLAQDEGAFDLGGNAGEDFRFDAQDAGMHPPDGATSPGFHDRGSLPPTGTVIVPLAPFSPHGSGGLADSAAQADPNGKPVVRKAKRVRLLLDARTELTDDELKMARANYVQEQEHLKREAAQKKLEKDSSKLIEEMIYGAPKGVEAPVLIDFWLENFRLQVGARSGELRLDVQGEPPMKRRRISDAGPTHEYEGEARMDDLPMDVDQDMGFRMGGDFADYQNPADDFNFDSRMRSSEEPGQARRGSRPPSALGLGFDFDLRPTQDNVSASQRSAFFPWDHAGASSSVAGAPFDFDGSDGFSALRPASKRGVSVGSRRDSLLLPGGGLSVPPSPADLGLRNSLAGGEDFQFNVPEEEVIEESQQSNILTLERNSFNFLEYAKVQLSAYPSATSEVQFDDIVPKATSTRRVAAAAFYHCLVLSTKNLMNVRQDKPYGALNIRVK</sequence>
<dbReference type="Gene3D" id="1.10.10.580">
    <property type="entry name" value="Structural maintenance of chromosome 1. Chain E"/>
    <property type="match status" value="1"/>
</dbReference>
<dbReference type="GO" id="GO:0003682">
    <property type="term" value="F:chromatin binding"/>
    <property type="evidence" value="ECO:0007669"/>
    <property type="project" value="TreeGrafter"/>
</dbReference>
<dbReference type="OMA" id="FFPWDHA"/>
<dbReference type="Proteomes" id="UP000184267">
    <property type="component" value="Unassembled WGS sequence"/>
</dbReference>
<proteinExistence type="predicted"/>
<keyword evidence="4" id="KW-1185">Reference proteome</keyword>
<dbReference type="GO" id="GO:0007062">
    <property type="term" value="P:sister chromatid cohesion"/>
    <property type="evidence" value="ECO:0007669"/>
    <property type="project" value="InterPro"/>
</dbReference>
<feature type="region of interest" description="Disordered" evidence="1">
    <location>
        <begin position="470"/>
        <end position="502"/>
    </location>
</feature>
<evidence type="ECO:0000313" key="3">
    <source>
        <dbReference type="EMBL" id="OJT04667.1"/>
    </source>
</evidence>
<comment type="caution">
    <text evidence="3">The sequence shown here is derived from an EMBL/GenBank/DDBJ whole genome shotgun (WGS) entry which is preliminary data.</text>
</comment>
<dbReference type="PANTHER" id="PTHR12585">
    <property type="entry name" value="SCC1 / RAD21 FAMILY MEMBER"/>
    <property type="match status" value="1"/>
</dbReference>
<dbReference type="InterPro" id="IPR023093">
    <property type="entry name" value="ScpA-like_C"/>
</dbReference>
<feature type="compositionally biased region" description="Gly residues" evidence="1">
    <location>
        <begin position="179"/>
        <end position="190"/>
    </location>
</feature>
<dbReference type="STRING" id="154538.A0A1M2VAV5"/>
<name>A0A1M2VAV5_TRAPU</name>